<accession>A0ABQ0WHB4</accession>
<reference evidence="1 2" key="1">
    <citation type="submission" date="2019-07" db="EMBL/GenBank/DDBJ databases">
        <title>Whole genome shotgun sequence of Halomonas cupida NBRC 102219.</title>
        <authorList>
            <person name="Hosoyama A."/>
            <person name="Uohara A."/>
            <person name="Ohji S."/>
            <person name="Ichikawa N."/>
        </authorList>
    </citation>
    <scope>NUCLEOTIDE SEQUENCE [LARGE SCALE GENOMIC DNA]</scope>
    <source>
        <strain evidence="1 2">NBRC 102219</strain>
    </source>
</reference>
<organism evidence="1 2">
    <name type="scientific">Halomonas cupida</name>
    <dbReference type="NCBI Taxonomy" id="44933"/>
    <lineage>
        <taxon>Bacteria</taxon>
        <taxon>Pseudomonadati</taxon>
        <taxon>Pseudomonadota</taxon>
        <taxon>Gammaproteobacteria</taxon>
        <taxon>Oceanospirillales</taxon>
        <taxon>Halomonadaceae</taxon>
        <taxon>Halomonas</taxon>
    </lineage>
</organism>
<proteinExistence type="predicted"/>
<dbReference type="EMBL" id="BJXU01000128">
    <property type="protein sequence ID" value="GEN25165.1"/>
    <property type="molecule type" value="Genomic_DNA"/>
</dbReference>
<evidence type="ECO:0000313" key="1">
    <source>
        <dbReference type="EMBL" id="GEN25165.1"/>
    </source>
</evidence>
<keyword evidence="2" id="KW-1185">Reference proteome</keyword>
<dbReference type="Proteomes" id="UP000321726">
    <property type="component" value="Unassembled WGS sequence"/>
</dbReference>
<name>A0ABQ0WHB4_9GAMM</name>
<dbReference type="InterPro" id="IPR029058">
    <property type="entry name" value="AB_hydrolase_fold"/>
</dbReference>
<evidence type="ECO:0000313" key="2">
    <source>
        <dbReference type="Proteomes" id="UP000321726"/>
    </source>
</evidence>
<dbReference type="SUPFAM" id="SSF53474">
    <property type="entry name" value="alpha/beta-Hydrolases"/>
    <property type="match status" value="1"/>
</dbReference>
<protein>
    <recommendedName>
        <fullName evidence="3">Alpha/beta hydrolase fold</fullName>
    </recommendedName>
</protein>
<gene>
    <name evidence="1" type="ORF">HCU01_31140</name>
</gene>
<sequence>MPPDPPLSGRSGGLLAVYGHAIEAYGADHVILCGRSAGGNLAMAMSGRGTKGCLTG</sequence>
<dbReference type="Gene3D" id="3.40.50.1820">
    <property type="entry name" value="alpha/beta hydrolase"/>
    <property type="match status" value="1"/>
</dbReference>
<comment type="caution">
    <text evidence="1">The sequence shown here is derived from an EMBL/GenBank/DDBJ whole genome shotgun (WGS) entry which is preliminary data.</text>
</comment>
<evidence type="ECO:0008006" key="3">
    <source>
        <dbReference type="Google" id="ProtNLM"/>
    </source>
</evidence>